<comment type="function">
    <text evidence="7">Metal-dependent phosphatase that shows phosphatase activity against several substrates, including fructose-1-phosphate and fructose-6-phosphate. Its preference for fructose-1-phosphate, a strong glycating agent that causes DNA damage rather than a canonical yeast metabolite, suggests a damage-control function in hexose phosphate metabolism.</text>
</comment>
<dbReference type="Gene3D" id="1.20.930.60">
    <property type="match status" value="1"/>
</dbReference>
<protein>
    <recommendedName>
        <fullName evidence="7">Sugar phosphate phosphatase</fullName>
        <ecNumber evidence="7">3.1.3.-</ecNumber>
    </recommendedName>
</protein>
<evidence type="ECO:0000313" key="9">
    <source>
        <dbReference type="EMBL" id="CAA7262587.1"/>
    </source>
</evidence>
<evidence type="ECO:0000256" key="7">
    <source>
        <dbReference type="RuleBase" id="RU367030"/>
    </source>
</evidence>
<dbReference type="GO" id="GO:0005634">
    <property type="term" value="C:nucleus"/>
    <property type="evidence" value="ECO:0007669"/>
    <property type="project" value="TreeGrafter"/>
</dbReference>
<dbReference type="GO" id="GO:0046872">
    <property type="term" value="F:metal ion binding"/>
    <property type="evidence" value="ECO:0007669"/>
    <property type="project" value="UniProtKB-UniRule"/>
</dbReference>
<comment type="domain">
    <text evidence="7">Subfamily III proteins have a conserved RTxK motif about 40-50 residues from the C-terminus; the threonine may be replaced by serine or cysteine.</text>
</comment>
<dbReference type="PANTHER" id="PTHR12260">
    <property type="entry name" value="DAMAGE-CONTROL PHOSPHATASE ARMT1"/>
    <property type="match status" value="1"/>
</dbReference>
<keyword evidence="3 7" id="KW-0479">Metal-binding</keyword>
<reference evidence="9 10" key="1">
    <citation type="submission" date="2020-01" db="EMBL/GenBank/DDBJ databases">
        <authorList>
            <person name="Gupta K D."/>
        </authorList>
    </citation>
    <scope>NUCLEOTIDE SEQUENCE [LARGE SCALE GENOMIC DNA]</scope>
</reference>
<comment type="similarity">
    <text evidence="2 7">Belongs to the damage-control phosphatase family. Sugar phosphate phosphatase III subfamily.</text>
</comment>
<comment type="catalytic activity">
    <reaction evidence="6 7">
        <text>beta-D-fructose 6-phosphate = dihydroxyacetone + D-glyceraldehyde 3-phosphate</text>
        <dbReference type="Rhea" id="RHEA:28002"/>
        <dbReference type="ChEBI" id="CHEBI:16016"/>
        <dbReference type="ChEBI" id="CHEBI:57634"/>
        <dbReference type="ChEBI" id="CHEBI:59776"/>
    </reaction>
</comment>
<dbReference type="EC" id="3.1.3.-" evidence="7"/>
<accession>A0A8S0XQ58</accession>
<keyword evidence="4 7" id="KW-0378">Hydrolase</keyword>
<keyword evidence="10" id="KW-1185">Reference proteome</keyword>
<gene>
    <name evidence="9" type="ORF">AAE3_LOCUS4954</name>
</gene>
<evidence type="ECO:0000259" key="8">
    <source>
        <dbReference type="Pfam" id="PF01937"/>
    </source>
</evidence>
<dbReference type="PANTHER" id="PTHR12260:SF6">
    <property type="entry name" value="DAMAGE-CONTROL PHOSPHATASE ARMT1"/>
    <property type="match status" value="1"/>
</dbReference>
<evidence type="ECO:0000256" key="5">
    <source>
        <dbReference type="ARBA" id="ARBA00023211"/>
    </source>
</evidence>
<evidence type="ECO:0000256" key="4">
    <source>
        <dbReference type="ARBA" id="ARBA00022801"/>
    </source>
</evidence>
<dbReference type="Gene3D" id="3.40.50.10880">
    <property type="entry name" value="Uncharacterised protein PF01937, DUF89, domain 3"/>
    <property type="match status" value="1"/>
</dbReference>
<evidence type="ECO:0000256" key="1">
    <source>
        <dbReference type="ARBA" id="ARBA00001326"/>
    </source>
</evidence>
<dbReference type="InterPro" id="IPR002791">
    <property type="entry name" value="ARMT1-like_metal-bd"/>
</dbReference>
<dbReference type="GO" id="GO:0016791">
    <property type="term" value="F:phosphatase activity"/>
    <property type="evidence" value="ECO:0007669"/>
    <property type="project" value="TreeGrafter"/>
</dbReference>
<keyword evidence="5 7" id="KW-0464">Manganese</keyword>
<organism evidence="9 10">
    <name type="scientific">Cyclocybe aegerita</name>
    <name type="common">Black poplar mushroom</name>
    <name type="synonym">Agrocybe aegerita</name>
    <dbReference type="NCBI Taxonomy" id="1973307"/>
    <lineage>
        <taxon>Eukaryota</taxon>
        <taxon>Fungi</taxon>
        <taxon>Dikarya</taxon>
        <taxon>Basidiomycota</taxon>
        <taxon>Agaricomycotina</taxon>
        <taxon>Agaricomycetes</taxon>
        <taxon>Agaricomycetidae</taxon>
        <taxon>Agaricales</taxon>
        <taxon>Agaricineae</taxon>
        <taxon>Bolbitiaceae</taxon>
        <taxon>Cyclocybe</taxon>
    </lineage>
</organism>
<sequence>MSIFTAPHPPYDPTDKSGFSYETVVKRWPIIITGVIDTLHQACHQLSLQSNLNAGTDSSAEVSNVDVQESTRKKIKEATGIIEKLSKLKYEMARDKPLVLIPDDGEPHVDTYNSELAALAKDSRDTWFTAPWLFAECYLYRLLRSFFVQTDHWASIDPFQEQKMKTFAQSGKAIYQIATTMHELEVDRAALRADPEKLGVLFNEMIQMCLWGNATDLSLLTHLSQEDIAHLQSVGKEARAARSKFILRGDEDAVWAHIKGLEGKEEAQKRVDFVLDNSGFELFTDLVFADFLVTYTPYVTKVVFHPKLIPWFVSDVTPPDFKTTFDALEDASSFFSSPTFSPSDSETTHMHTMVSRWQSYLASGVFSLSVPVETPLGGGGKDDEEVKAAEFWTSPYPYWDMRTRSPGAFESLRGSGLVIFKGDLNYRKLTGDVAWPAWTSFNEALGPLAGSFPLLSLRTNKADVVVGVEKAVAERLDARGEKWRVDGRYALISFLGLSAGVTN</sequence>
<evidence type="ECO:0000256" key="2">
    <source>
        <dbReference type="ARBA" id="ARBA00009519"/>
    </source>
</evidence>
<feature type="domain" description="Damage-control phosphatase ARMT1-like metal-binding" evidence="8">
    <location>
        <begin position="23"/>
        <end position="472"/>
    </location>
</feature>
<dbReference type="SUPFAM" id="SSF111321">
    <property type="entry name" value="AF1104-like"/>
    <property type="match status" value="1"/>
</dbReference>
<dbReference type="EMBL" id="CACVBS010000036">
    <property type="protein sequence ID" value="CAA7262587.1"/>
    <property type="molecule type" value="Genomic_DNA"/>
</dbReference>
<dbReference type="Proteomes" id="UP000467700">
    <property type="component" value="Unassembled WGS sequence"/>
</dbReference>
<comment type="catalytic activity">
    <reaction evidence="1 7">
        <text>beta-D-fructose 1-phosphate + H2O = D-fructose + phosphate</text>
        <dbReference type="Rhea" id="RHEA:35603"/>
        <dbReference type="ChEBI" id="CHEBI:15377"/>
        <dbReference type="ChEBI" id="CHEBI:37721"/>
        <dbReference type="ChEBI" id="CHEBI:43474"/>
        <dbReference type="ChEBI" id="CHEBI:138881"/>
    </reaction>
</comment>
<dbReference type="AlphaFoldDB" id="A0A8S0XQ58"/>
<dbReference type="InterPro" id="IPR039763">
    <property type="entry name" value="ARMT1"/>
</dbReference>
<name>A0A8S0XQ58_CYCAE</name>
<evidence type="ECO:0000256" key="6">
    <source>
        <dbReference type="ARBA" id="ARBA00048809"/>
    </source>
</evidence>
<comment type="caution">
    <text evidence="9">The sequence shown here is derived from an EMBL/GenBank/DDBJ whole genome shotgun (WGS) entry which is preliminary data.</text>
</comment>
<evidence type="ECO:0000256" key="3">
    <source>
        <dbReference type="ARBA" id="ARBA00022723"/>
    </source>
</evidence>
<dbReference type="GO" id="GO:0006974">
    <property type="term" value="P:DNA damage response"/>
    <property type="evidence" value="ECO:0007669"/>
    <property type="project" value="TreeGrafter"/>
</dbReference>
<dbReference type="InterPro" id="IPR036075">
    <property type="entry name" value="ARMT-1-like_metal-bd_sf"/>
</dbReference>
<dbReference type="OrthoDB" id="541375at2759"/>
<proteinExistence type="inferred from homology"/>
<dbReference type="Pfam" id="PF01937">
    <property type="entry name" value="ARMT1-like_dom"/>
    <property type="match status" value="1"/>
</dbReference>
<comment type="cofactor">
    <cofactor evidence="7">
        <name>Mn(2+)</name>
        <dbReference type="ChEBI" id="CHEBI:29035"/>
    </cofactor>
    <cofactor evidence="7">
        <name>Ni(2+)</name>
        <dbReference type="ChEBI" id="CHEBI:49786"/>
    </cofactor>
</comment>
<evidence type="ECO:0000313" key="10">
    <source>
        <dbReference type="Proteomes" id="UP000467700"/>
    </source>
</evidence>